<organism evidence="2">
    <name type="scientific">Streptomyces sp. SID7499</name>
    <dbReference type="NCBI Taxonomy" id="2706086"/>
    <lineage>
        <taxon>Bacteria</taxon>
        <taxon>Bacillati</taxon>
        <taxon>Actinomycetota</taxon>
        <taxon>Actinomycetes</taxon>
        <taxon>Kitasatosporales</taxon>
        <taxon>Streptomycetaceae</taxon>
        <taxon>Streptomyces</taxon>
    </lineage>
</organism>
<sequence>ILREADAVNTRRRQHIIDLTYQELGSDLRGKRIVVWGASFKPGTDDIRDSPALDIAQKLHDLGAYVTVTDPQALDNARKLHPYLNHVEDFIAATKDADLVLHLTEWHTFAHVDPKQLATRTTSRKIIDARG</sequence>
<dbReference type="Pfam" id="PF03720">
    <property type="entry name" value="UDPG_MGDP_dh_C"/>
    <property type="match status" value="1"/>
</dbReference>
<dbReference type="Gene3D" id="3.40.50.720">
    <property type="entry name" value="NAD(P)-binding Rossmann-like Domain"/>
    <property type="match status" value="1"/>
</dbReference>
<dbReference type="EMBL" id="JAAGMN010002882">
    <property type="protein sequence ID" value="NEE10269.1"/>
    <property type="molecule type" value="Genomic_DNA"/>
</dbReference>
<dbReference type="SUPFAM" id="SSF52413">
    <property type="entry name" value="UDP-glucose/GDP-mannose dehydrogenase C-terminal domain"/>
    <property type="match status" value="1"/>
</dbReference>
<comment type="caution">
    <text evidence="2">The sequence shown here is derived from an EMBL/GenBank/DDBJ whole genome shotgun (WGS) entry which is preliminary data.</text>
</comment>
<feature type="non-terminal residue" evidence="2">
    <location>
        <position position="1"/>
    </location>
</feature>
<evidence type="ECO:0000313" key="2">
    <source>
        <dbReference type="EMBL" id="NEE10269.1"/>
    </source>
</evidence>
<dbReference type="SMART" id="SM00984">
    <property type="entry name" value="UDPG_MGDP_dh_C"/>
    <property type="match status" value="1"/>
</dbReference>
<feature type="domain" description="UDP-glucose/GDP-mannose dehydrogenase C-terminal" evidence="1">
    <location>
        <begin position="34"/>
        <end position="129"/>
    </location>
</feature>
<evidence type="ECO:0000259" key="1">
    <source>
        <dbReference type="SMART" id="SM00984"/>
    </source>
</evidence>
<gene>
    <name evidence="2" type="ORF">G3M58_27945</name>
</gene>
<dbReference type="GO" id="GO:0051287">
    <property type="term" value="F:NAD binding"/>
    <property type="evidence" value="ECO:0007669"/>
    <property type="project" value="InterPro"/>
</dbReference>
<dbReference type="PANTHER" id="PTHR43750">
    <property type="entry name" value="UDP-GLUCOSE 6-DEHYDROGENASE TUAD"/>
    <property type="match status" value="1"/>
</dbReference>
<dbReference type="GO" id="GO:0016616">
    <property type="term" value="F:oxidoreductase activity, acting on the CH-OH group of donors, NAD or NADP as acceptor"/>
    <property type="evidence" value="ECO:0007669"/>
    <property type="project" value="InterPro"/>
</dbReference>
<dbReference type="InterPro" id="IPR014027">
    <property type="entry name" value="UDP-Glc/GDP-Man_DH_C"/>
</dbReference>
<proteinExistence type="predicted"/>
<accession>A0A6G3WXK2</accession>
<dbReference type="InterPro" id="IPR036220">
    <property type="entry name" value="UDP-Glc/GDP-Man_DH_C_sf"/>
</dbReference>
<dbReference type="PANTHER" id="PTHR43750:SF3">
    <property type="entry name" value="UDP-GLUCOSE 6-DEHYDROGENASE TUAD"/>
    <property type="match status" value="1"/>
</dbReference>
<name>A0A6G3WXK2_9ACTN</name>
<protein>
    <submittedName>
        <fullName evidence="2">UDP-glucose 6-dehydrogenase</fullName>
    </submittedName>
</protein>
<feature type="non-terminal residue" evidence="2">
    <location>
        <position position="131"/>
    </location>
</feature>
<dbReference type="AlphaFoldDB" id="A0A6G3WXK2"/>
<reference evidence="2" key="1">
    <citation type="submission" date="2020-01" db="EMBL/GenBank/DDBJ databases">
        <title>Insect and environment-associated Actinomycetes.</title>
        <authorList>
            <person name="Currrie C."/>
            <person name="Chevrette M."/>
            <person name="Carlson C."/>
            <person name="Stubbendieck R."/>
            <person name="Wendt-Pienkowski E."/>
        </authorList>
    </citation>
    <scope>NUCLEOTIDE SEQUENCE</scope>
    <source>
        <strain evidence="2">SID7499</strain>
    </source>
</reference>